<dbReference type="EMBL" id="KN817737">
    <property type="protein sequence ID" value="KJA13491.1"/>
    <property type="molecule type" value="Genomic_DNA"/>
</dbReference>
<accession>A0A0D2NA53</accession>
<gene>
    <name evidence="3" type="ORF">HYPSUDRAFT_209501</name>
</gene>
<keyword evidence="2" id="KW-1133">Transmembrane helix</keyword>
<protein>
    <submittedName>
        <fullName evidence="3">Uncharacterized protein</fullName>
    </submittedName>
</protein>
<keyword evidence="2" id="KW-0472">Membrane</keyword>
<sequence>MGYGPTFESWARPTPPPAPLFRRRAALRSVTSLRPVAHLLRLSIHLIAPSAIWRSSHAQCLLGAYSYAAGCLECLVVIFLKCVPGLRKRRQRQSPRAAKTTSTSPKGQNYVPPAEAGASLLVLATRA</sequence>
<evidence type="ECO:0000256" key="2">
    <source>
        <dbReference type="SAM" id="Phobius"/>
    </source>
</evidence>
<feature type="region of interest" description="Disordered" evidence="1">
    <location>
        <begin position="87"/>
        <end position="113"/>
    </location>
</feature>
<dbReference type="Proteomes" id="UP000054270">
    <property type="component" value="Unassembled WGS sequence"/>
</dbReference>
<proteinExistence type="predicted"/>
<keyword evidence="4" id="KW-1185">Reference proteome</keyword>
<feature type="transmembrane region" description="Helical" evidence="2">
    <location>
        <begin position="64"/>
        <end position="83"/>
    </location>
</feature>
<reference evidence="4" key="1">
    <citation type="submission" date="2014-04" db="EMBL/GenBank/DDBJ databases">
        <title>Evolutionary Origins and Diversification of the Mycorrhizal Mutualists.</title>
        <authorList>
            <consortium name="DOE Joint Genome Institute"/>
            <consortium name="Mycorrhizal Genomics Consortium"/>
            <person name="Kohler A."/>
            <person name="Kuo A."/>
            <person name="Nagy L.G."/>
            <person name="Floudas D."/>
            <person name="Copeland A."/>
            <person name="Barry K.W."/>
            <person name="Cichocki N."/>
            <person name="Veneault-Fourrey C."/>
            <person name="LaButti K."/>
            <person name="Lindquist E.A."/>
            <person name="Lipzen A."/>
            <person name="Lundell T."/>
            <person name="Morin E."/>
            <person name="Murat C."/>
            <person name="Riley R."/>
            <person name="Ohm R."/>
            <person name="Sun H."/>
            <person name="Tunlid A."/>
            <person name="Henrissat B."/>
            <person name="Grigoriev I.V."/>
            <person name="Hibbett D.S."/>
            <person name="Martin F."/>
        </authorList>
    </citation>
    <scope>NUCLEOTIDE SEQUENCE [LARGE SCALE GENOMIC DNA]</scope>
    <source>
        <strain evidence="4">FD-334 SS-4</strain>
    </source>
</reference>
<evidence type="ECO:0000256" key="1">
    <source>
        <dbReference type="SAM" id="MobiDB-lite"/>
    </source>
</evidence>
<keyword evidence="2" id="KW-0812">Transmembrane</keyword>
<organism evidence="3 4">
    <name type="scientific">Hypholoma sublateritium (strain FD-334 SS-4)</name>
    <dbReference type="NCBI Taxonomy" id="945553"/>
    <lineage>
        <taxon>Eukaryota</taxon>
        <taxon>Fungi</taxon>
        <taxon>Dikarya</taxon>
        <taxon>Basidiomycota</taxon>
        <taxon>Agaricomycotina</taxon>
        <taxon>Agaricomycetes</taxon>
        <taxon>Agaricomycetidae</taxon>
        <taxon>Agaricales</taxon>
        <taxon>Agaricineae</taxon>
        <taxon>Strophariaceae</taxon>
        <taxon>Hypholoma</taxon>
    </lineage>
</organism>
<dbReference type="AlphaFoldDB" id="A0A0D2NA53"/>
<name>A0A0D2NA53_HYPSF</name>
<evidence type="ECO:0000313" key="3">
    <source>
        <dbReference type="EMBL" id="KJA13491.1"/>
    </source>
</evidence>
<evidence type="ECO:0000313" key="4">
    <source>
        <dbReference type="Proteomes" id="UP000054270"/>
    </source>
</evidence>